<dbReference type="GO" id="GO:0004016">
    <property type="term" value="F:adenylate cyclase activity"/>
    <property type="evidence" value="ECO:0007669"/>
    <property type="project" value="UniProtKB-EC"/>
</dbReference>
<dbReference type="SMART" id="SM00240">
    <property type="entry name" value="FHA"/>
    <property type="match status" value="1"/>
</dbReference>
<dbReference type="EMBL" id="UOFT01000023">
    <property type="protein sequence ID" value="VAW92192.1"/>
    <property type="molecule type" value="Genomic_DNA"/>
</dbReference>
<dbReference type="InterPro" id="IPR050697">
    <property type="entry name" value="Adenylyl/Guanylyl_Cyclase_3/4"/>
</dbReference>
<dbReference type="InterPro" id="IPR029787">
    <property type="entry name" value="Nucleotide_cyclase"/>
</dbReference>
<dbReference type="SUPFAM" id="SSF55073">
    <property type="entry name" value="Nucleotide cyclase"/>
    <property type="match status" value="1"/>
</dbReference>
<dbReference type="Pfam" id="PF00498">
    <property type="entry name" value="FHA"/>
    <property type="match status" value="1"/>
</dbReference>
<keyword evidence="3" id="KW-0456">Lyase</keyword>
<dbReference type="SUPFAM" id="SSF49879">
    <property type="entry name" value="SMAD/FHA domain"/>
    <property type="match status" value="1"/>
</dbReference>
<dbReference type="EC" id="4.6.1.1" evidence="3"/>
<dbReference type="InterPro" id="IPR000253">
    <property type="entry name" value="FHA_dom"/>
</dbReference>
<dbReference type="SMART" id="SM00044">
    <property type="entry name" value="CYCc"/>
    <property type="match status" value="1"/>
</dbReference>
<accession>A0A3B0ZXM6</accession>
<dbReference type="InterPro" id="IPR001054">
    <property type="entry name" value="A/G_cyclase"/>
</dbReference>
<proteinExistence type="predicted"/>
<name>A0A3B0ZXM6_9ZZZZ</name>
<feature type="domain" description="FHA" evidence="1">
    <location>
        <begin position="22"/>
        <end position="72"/>
    </location>
</feature>
<evidence type="ECO:0000259" key="2">
    <source>
        <dbReference type="PROSITE" id="PS50125"/>
    </source>
</evidence>
<dbReference type="CDD" id="cd00060">
    <property type="entry name" value="FHA"/>
    <property type="match status" value="1"/>
</dbReference>
<dbReference type="Gene3D" id="3.30.70.1230">
    <property type="entry name" value="Nucleotide cyclase"/>
    <property type="match status" value="1"/>
</dbReference>
<gene>
    <name evidence="3" type="ORF">MNBD_GAMMA23-237</name>
</gene>
<organism evidence="3">
    <name type="scientific">hydrothermal vent metagenome</name>
    <dbReference type="NCBI Taxonomy" id="652676"/>
    <lineage>
        <taxon>unclassified sequences</taxon>
        <taxon>metagenomes</taxon>
        <taxon>ecological metagenomes</taxon>
    </lineage>
</organism>
<evidence type="ECO:0000259" key="1">
    <source>
        <dbReference type="PROSITE" id="PS50006"/>
    </source>
</evidence>
<dbReference type="InterPro" id="IPR008984">
    <property type="entry name" value="SMAD_FHA_dom_sf"/>
</dbReference>
<reference evidence="3" key="1">
    <citation type="submission" date="2018-06" db="EMBL/GenBank/DDBJ databases">
        <authorList>
            <person name="Zhirakovskaya E."/>
        </authorList>
    </citation>
    <scope>NUCLEOTIDE SEQUENCE</scope>
</reference>
<dbReference type="Gene3D" id="2.60.200.20">
    <property type="match status" value="1"/>
</dbReference>
<dbReference type="Pfam" id="PF00211">
    <property type="entry name" value="Guanylate_cyc"/>
    <property type="match status" value="1"/>
</dbReference>
<dbReference type="AlphaFoldDB" id="A0A3B0ZXM6"/>
<sequence>MSAVLRYFHAGRMKDVACKTVITIGRDVHNDIPVDDLTVSRNHAMVRRIGHDDYYLIDSGSANGSFLNGSRIAMPTLLKNSDQIKIGSLGISFIQEQKSISGNDTQSMLETVISETPEISEITILVADIRGFTTLSERIDIRTLTKMMNAWFSQVSDIIVKNGGLVDKFIGDCVFARWQAGAEDKQTIYRILNAAVSINKVTESISQDFPAVTEDIKIGVGINTGAASISAGQDNSAIGDAVNLAFRLESATKVIGKDLVMSECAYKYLPKKYWSTSELHIRVKGKRDPIRIVALDFSEVENIVNEA</sequence>
<dbReference type="GO" id="GO:0006171">
    <property type="term" value="P:cAMP biosynthetic process"/>
    <property type="evidence" value="ECO:0007669"/>
    <property type="project" value="TreeGrafter"/>
</dbReference>
<dbReference type="PROSITE" id="PS50125">
    <property type="entry name" value="GUANYLATE_CYCLASE_2"/>
    <property type="match status" value="1"/>
</dbReference>
<dbReference type="PANTHER" id="PTHR43081:SF1">
    <property type="entry name" value="ADENYLATE CYCLASE, TERMINAL-DIFFERENTIATION SPECIFIC"/>
    <property type="match status" value="1"/>
</dbReference>
<evidence type="ECO:0000313" key="3">
    <source>
        <dbReference type="EMBL" id="VAW92192.1"/>
    </source>
</evidence>
<dbReference type="CDD" id="cd07302">
    <property type="entry name" value="CHD"/>
    <property type="match status" value="1"/>
</dbReference>
<protein>
    <submittedName>
        <fullName evidence="3">Adenylate cyclase</fullName>
        <ecNumber evidence="3">4.6.1.1</ecNumber>
    </submittedName>
</protein>
<dbReference type="PROSITE" id="PS50006">
    <property type="entry name" value="FHA_DOMAIN"/>
    <property type="match status" value="1"/>
</dbReference>
<feature type="domain" description="Guanylate cyclase" evidence="2">
    <location>
        <begin position="123"/>
        <end position="249"/>
    </location>
</feature>
<dbReference type="GO" id="GO:0035556">
    <property type="term" value="P:intracellular signal transduction"/>
    <property type="evidence" value="ECO:0007669"/>
    <property type="project" value="InterPro"/>
</dbReference>
<dbReference type="PANTHER" id="PTHR43081">
    <property type="entry name" value="ADENYLATE CYCLASE, TERMINAL-DIFFERENTIATION SPECIFIC-RELATED"/>
    <property type="match status" value="1"/>
</dbReference>